<dbReference type="GO" id="GO:0005886">
    <property type="term" value="C:plasma membrane"/>
    <property type="evidence" value="ECO:0007669"/>
    <property type="project" value="UniProtKB-SubCell"/>
</dbReference>
<accession>A0A4R5U8Z7</accession>
<proteinExistence type="predicted"/>
<dbReference type="PANTHER" id="PTHR43471">
    <property type="entry name" value="ABC TRANSPORTER PERMEASE"/>
    <property type="match status" value="1"/>
</dbReference>
<gene>
    <name evidence="2" type="ORF">E2F49_10965</name>
</gene>
<reference evidence="2 3" key="1">
    <citation type="submission" date="2019-03" db="EMBL/GenBank/DDBJ databases">
        <title>Luteimonas zhaokaii sp.nov., isolated from the rectal contents of Plateau pika in Yushu, Qinghai Province, China.</title>
        <authorList>
            <person name="Zhang G."/>
        </authorList>
    </citation>
    <scope>NUCLEOTIDE SEQUENCE [LARGE SCALE GENOMIC DNA]</scope>
    <source>
        <strain evidence="2 3">THG-MD21</strain>
    </source>
</reference>
<dbReference type="Pfam" id="PF12679">
    <property type="entry name" value="ABC2_membrane_2"/>
    <property type="match status" value="1"/>
</dbReference>
<organism evidence="2 3">
    <name type="scientific">Luteimonas terrae</name>
    <dbReference type="NCBI Taxonomy" id="1530191"/>
    <lineage>
        <taxon>Bacteria</taxon>
        <taxon>Pseudomonadati</taxon>
        <taxon>Pseudomonadota</taxon>
        <taxon>Gammaproteobacteria</taxon>
        <taxon>Lysobacterales</taxon>
        <taxon>Lysobacteraceae</taxon>
        <taxon>Luteimonas</taxon>
    </lineage>
</organism>
<dbReference type="Pfam" id="PF12040">
    <property type="entry name" value="DUF3526"/>
    <property type="match status" value="1"/>
</dbReference>
<sequence>MSAFVPVMRNELRAMRRNRTALAGIALLAMLSVVATVVSLHHMGSAADYRERQQVAAQDAFDAQPDRHPHRVVHYGHFVYRLPSALAAFDAGVDPFTGSSMFLEGHRQNTANFGDVMQGSILTRFGQLTPAFVLQVLAPLVLLVLGHGVLAQERERGTLRQLLLQGASTRAVIGGKLAALGVVAAVFMLPAFIGLASMALAPGASLGVAAALMLAYVLYLGLWCVLIAGMSALFARRRDALLALVAIWALTALLVPRIAPDVAHAAYPLPDRLQTEVGIGEDLRAMGDSHDADDPYFAKFRQDVLDRYDVDRIEDLPVNYKGLLAVEGERMTSQLFDDYAARSAAIQHDQNTLVGKFALLSPAIALRQLSMAAAATDLTAHLRFLEQAEAHRFAMVQQLNQLQADAVTYADDTASDAGADQRKRIDQRHWQAIPHFDFQPQPATALLSAMLPGLLVLLGWGVAALLVLGWASRRLGMSR</sequence>
<dbReference type="GO" id="GO:0140359">
    <property type="term" value="F:ABC-type transporter activity"/>
    <property type="evidence" value="ECO:0007669"/>
    <property type="project" value="InterPro"/>
</dbReference>
<keyword evidence="1" id="KW-1133">Transmembrane helix</keyword>
<name>A0A4R5U8Z7_9GAMM</name>
<dbReference type="EMBL" id="SMTG01000004">
    <property type="protein sequence ID" value="TDK30853.1"/>
    <property type="molecule type" value="Genomic_DNA"/>
</dbReference>
<feature type="transmembrane region" description="Helical" evidence="1">
    <location>
        <begin position="177"/>
        <end position="200"/>
    </location>
</feature>
<feature type="transmembrane region" description="Helical" evidence="1">
    <location>
        <begin position="240"/>
        <end position="259"/>
    </location>
</feature>
<keyword evidence="3" id="KW-1185">Reference proteome</keyword>
<feature type="transmembrane region" description="Helical" evidence="1">
    <location>
        <begin position="449"/>
        <end position="471"/>
    </location>
</feature>
<keyword evidence="1" id="KW-0812">Transmembrane</keyword>
<comment type="caution">
    <text evidence="2">The sequence shown here is derived from an EMBL/GenBank/DDBJ whole genome shotgun (WGS) entry which is preliminary data.</text>
</comment>
<feature type="transmembrane region" description="Helical" evidence="1">
    <location>
        <begin position="206"/>
        <end position="228"/>
    </location>
</feature>
<feature type="transmembrane region" description="Helical" evidence="1">
    <location>
        <begin position="132"/>
        <end position="151"/>
    </location>
</feature>
<dbReference type="OrthoDB" id="184009at2"/>
<keyword evidence="1" id="KW-0472">Membrane</keyword>
<dbReference type="Proteomes" id="UP000295543">
    <property type="component" value="Unassembled WGS sequence"/>
</dbReference>
<dbReference type="PANTHER" id="PTHR43471:SF1">
    <property type="entry name" value="ABC TRANSPORTER PERMEASE PROTEIN NOSY-RELATED"/>
    <property type="match status" value="1"/>
</dbReference>
<evidence type="ECO:0000313" key="3">
    <source>
        <dbReference type="Proteomes" id="UP000295543"/>
    </source>
</evidence>
<dbReference type="AlphaFoldDB" id="A0A4R5U8Z7"/>
<evidence type="ECO:0000313" key="2">
    <source>
        <dbReference type="EMBL" id="TDK30853.1"/>
    </source>
</evidence>
<dbReference type="RefSeq" id="WP_133393910.1">
    <property type="nucleotide sequence ID" value="NZ_SMTG01000004.1"/>
</dbReference>
<dbReference type="InterPro" id="IPR021913">
    <property type="entry name" value="DUF3526"/>
</dbReference>
<evidence type="ECO:0000256" key="1">
    <source>
        <dbReference type="SAM" id="Phobius"/>
    </source>
</evidence>
<protein>
    <submittedName>
        <fullName evidence="2">DUF3526 domain-containing protein</fullName>
    </submittedName>
</protein>